<name>A0ABT1H266_9NOCA</name>
<feature type="region of interest" description="Disordered" evidence="1">
    <location>
        <begin position="128"/>
        <end position="181"/>
    </location>
</feature>
<dbReference type="RefSeq" id="WP_253654838.1">
    <property type="nucleotide sequence ID" value="NZ_BAAAOE010000002.1"/>
</dbReference>
<reference evidence="2 3" key="1">
    <citation type="submission" date="2022-06" db="EMBL/GenBank/DDBJ databases">
        <title>Genomic Encyclopedia of Archaeal and Bacterial Type Strains, Phase II (KMG-II): from individual species to whole genera.</title>
        <authorList>
            <person name="Goeker M."/>
        </authorList>
    </citation>
    <scope>NUCLEOTIDE SEQUENCE [LARGE SCALE GENOMIC DNA]</scope>
    <source>
        <strain evidence="2 3">DSM 45037</strain>
    </source>
</reference>
<proteinExistence type="predicted"/>
<evidence type="ECO:0000256" key="1">
    <source>
        <dbReference type="SAM" id="MobiDB-lite"/>
    </source>
</evidence>
<organism evidence="2 3">
    <name type="scientific">Williamsia serinedens</name>
    <dbReference type="NCBI Taxonomy" id="391736"/>
    <lineage>
        <taxon>Bacteria</taxon>
        <taxon>Bacillati</taxon>
        <taxon>Actinomycetota</taxon>
        <taxon>Actinomycetes</taxon>
        <taxon>Mycobacteriales</taxon>
        <taxon>Nocardiaceae</taxon>
        <taxon>Williamsia</taxon>
    </lineage>
</organism>
<feature type="region of interest" description="Disordered" evidence="1">
    <location>
        <begin position="1"/>
        <end position="28"/>
    </location>
</feature>
<comment type="caution">
    <text evidence="2">The sequence shown here is derived from an EMBL/GenBank/DDBJ whole genome shotgun (WGS) entry which is preliminary data.</text>
</comment>
<sequence length="327" mass="31972">MSDPAVDPVTEPFPAQAAPTPPARRRRGPSAPVVVRALSGVTVLAVLATATWVSGDQRSVVVTDAGRTAAAPAPAAAVVVPSVAPSPPAGRPAAPTTPAAPAGPVPGAAVAISPGAGGATLPSAAVTPGGGAAPGASTPIGGTTPGAGTTPGGSSAVDPATSAFSAPAVDTQPPCPLGLPRPAKSGGLSSIVELSPMFGPFASEVFSLGPAIQPMMQLAGPILAELEPVIFQNLPWITPILNGIAGAGEVVLAAILPFYGPYREQFIAAEGRFAASIAPVLQATYDSPAAACLTALQGEVIRQAHGGQVTAPSLTRPGQVVRLGPER</sequence>
<keyword evidence="3" id="KW-1185">Reference proteome</keyword>
<dbReference type="Proteomes" id="UP001205740">
    <property type="component" value="Unassembled WGS sequence"/>
</dbReference>
<protein>
    <submittedName>
        <fullName evidence="2">Uncharacterized protein</fullName>
    </submittedName>
</protein>
<gene>
    <name evidence="2" type="ORF">LX12_002456</name>
</gene>
<dbReference type="EMBL" id="JAMTCG010000004">
    <property type="protein sequence ID" value="MCP2161261.1"/>
    <property type="molecule type" value="Genomic_DNA"/>
</dbReference>
<evidence type="ECO:0000313" key="3">
    <source>
        <dbReference type="Proteomes" id="UP001205740"/>
    </source>
</evidence>
<accession>A0ABT1H266</accession>
<evidence type="ECO:0000313" key="2">
    <source>
        <dbReference type="EMBL" id="MCP2161261.1"/>
    </source>
</evidence>